<dbReference type="AlphaFoldDB" id="A0A537LGB1"/>
<gene>
    <name evidence="1" type="ORF">E6G98_13895</name>
</gene>
<evidence type="ECO:0000313" key="2">
    <source>
        <dbReference type="Proteomes" id="UP000315217"/>
    </source>
</evidence>
<organism evidence="1 2">
    <name type="scientific">Candidatus Segetimicrobium genomatis</name>
    <dbReference type="NCBI Taxonomy" id="2569760"/>
    <lineage>
        <taxon>Bacteria</taxon>
        <taxon>Bacillati</taxon>
        <taxon>Candidatus Sysuimicrobiota</taxon>
        <taxon>Candidatus Sysuimicrobiia</taxon>
        <taxon>Candidatus Sysuimicrobiales</taxon>
        <taxon>Candidatus Segetimicrobiaceae</taxon>
        <taxon>Candidatus Segetimicrobium</taxon>
    </lineage>
</organism>
<reference evidence="1 2" key="1">
    <citation type="journal article" date="2019" name="Nat. Microbiol.">
        <title>Mediterranean grassland soil C-N compound turnover is dependent on rainfall and depth, and is mediated by genomically divergent microorganisms.</title>
        <authorList>
            <person name="Diamond S."/>
            <person name="Andeer P.F."/>
            <person name="Li Z."/>
            <person name="Crits-Christoph A."/>
            <person name="Burstein D."/>
            <person name="Anantharaman K."/>
            <person name="Lane K.R."/>
            <person name="Thomas B.C."/>
            <person name="Pan C."/>
            <person name="Northen T.R."/>
            <person name="Banfield J.F."/>
        </authorList>
    </citation>
    <scope>NUCLEOTIDE SEQUENCE [LARGE SCALE GENOMIC DNA]</scope>
    <source>
        <strain evidence="1">NP_1</strain>
    </source>
</reference>
<accession>A0A537LGB1</accession>
<proteinExistence type="predicted"/>
<dbReference type="EMBL" id="VBAI01000291">
    <property type="protein sequence ID" value="TMJ07050.1"/>
    <property type="molecule type" value="Genomic_DNA"/>
</dbReference>
<protein>
    <submittedName>
        <fullName evidence="1">DUF3179 domain-containing protein</fullName>
    </submittedName>
</protein>
<name>A0A537LGB1_9BACT</name>
<dbReference type="Proteomes" id="UP000315217">
    <property type="component" value="Unassembled WGS sequence"/>
</dbReference>
<dbReference type="InterPro" id="IPR021516">
    <property type="entry name" value="DUF3179"/>
</dbReference>
<comment type="caution">
    <text evidence="1">The sequence shown here is derived from an EMBL/GenBank/DDBJ whole genome shotgun (WGS) entry which is preliminary data.</text>
</comment>
<sequence>MKSPVLIVAAVAMITLVSATGWAWGQRIPFDTSEWKTDFTKYSVPFNEIMSGGPPKDGIPAIDTPQFDAVPDADKWLKPREPVILFERAGEARAYPLQILIWHEIANDTVAGQPVAVTFCPLCNTSIVFDRRLEGRVLDFGTTGKLRFSDLVMYDRQTESWWQQVTGEAIVGEMTSKRLVFLPSQIISWEMFKLTYPGGKVLNRETGHRRSYGSNPYVGYDDINSSPFLYRGPKDGRLPPMERVVTVSLGGEDVAYPFSVMEKVRLVNDTVGGRPIVVVFTKGVTSALDGGSIPDSRDVGTAGVFERTLEGKVLTLKASGVRIIDAQTGSTWNILGAATAGPLAGKRLTPLVNGNHFWFSWVVFKPKTRIYKP</sequence>
<dbReference type="Pfam" id="PF11376">
    <property type="entry name" value="DUF3179"/>
    <property type="match status" value="1"/>
</dbReference>
<evidence type="ECO:0000313" key="1">
    <source>
        <dbReference type="EMBL" id="TMJ07050.1"/>
    </source>
</evidence>